<evidence type="ECO:0000256" key="1">
    <source>
        <dbReference type="SAM" id="MobiDB-lite"/>
    </source>
</evidence>
<name>A0ABR1ME17_9PEZI</name>
<reference evidence="2 3" key="1">
    <citation type="submission" date="2024-04" db="EMBL/GenBank/DDBJ databases">
        <title>Phyllosticta paracitricarpa is synonymous to the EU quarantine fungus P. citricarpa based on phylogenomic analyses.</title>
        <authorList>
            <consortium name="Lawrence Berkeley National Laboratory"/>
            <person name="Van ingen-buijs V.A."/>
            <person name="Van westerhoven A.C."/>
            <person name="Haridas S."/>
            <person name="Skiadas P."/>
            <person name="Martin F."/>
            <person name="Groenewald J.Z."/>
            <person name="Crous P.W."/>
            <person name="Seidl M.F."/>
        </authorList>
    </citation>
    <scope>NUCLEOTIDE SEQUENCE [LARGE SCALE GENOMIC DNA]</scope>
    <source>
        <strain evidence="2 3">CPC 17464</strain>
    </source>
</reference>
<gene>
    <name evidence="2" type="ORF">J3D65DRAFT_38396</name>
</gene>
<organism evidence="2 3">
    <name type="scientific">Phyllosticta citribraziliensis</name>
    <dbReference type="NCBI Taxonomy" id="989973"/>
    <lineage>
        <taxon>Eukaryota</taxon>
        <taxon>Fungi</taxon>
        <taxon>Dikarya</taxon>
        <taxon>Ascomycota</taxon>
        <taxon>Pezizomycotina</taxon>
        <taxon>Dothideomycetes</taxon>
        <taxon>Dothideomycetes incertae sedis</taxon>
        <taxon>Botryosphaeriales</taxon>
        <taxon>Phyllostictaceae</taxon>
        <taxon>Phyllosticta</taxon>
    </lineage>
</organism>
<dbReference type="GeneID" id="92028702"/>
<protein>
    <submittedName>
        <fullName evidence="2">Uncharacterized protein</fullName>
    </submittedName>
</protein>
<feature type="region of interest" description="Disordered" evidence="1">
    <location>
        <begin position="70"/>
        <end position="116"/>
    </location>
</feature>
<dbReference type="RefSeq" id="XP_066660067.1">
    <property type="nucleotide sequence ID" value="XM_066795796.1"/>
</dbReference>
<feature type="region of interest" description="Disordered" evidence="1">
    <location>
        <begin position="362"/>
        <end position="383"/>
    </location>
</feature>
<accession>A0ABR1ME17</accession>
<feature type="region of interest" description="Disordered" evidence="1">
    <location>
        <begin position="277"/>
        <end position="297"/>
    </location>
</feature>
<keyword evidence="3" id="KW-1185">Reference proteome</keyword>
<feature type="region of interest" description="Disordered" evidence="1">
    <location>
        <begin position="19"/>
        <end position="56"/>
    </location>
</feature>
<proteinExistence type="predicted"/>
<dbReference type="Proteomes" id="UP001360953">
    <property type="component" value="Unassembled WGS sequence"/>
</dbReference>
<evidence type="ECO:0000313" key="2">
    <source>
        <dbReference type="EMBL" id="KAK7544832.1"/>
    </source>
</evidence>
<dbReference type="EMBL" id="JBBPEH010000001">
    <property type="protein sequence ID" value="KAK7544832.1"/>
    <property type="molecule type" value="Genomic_DNA"/>
</dbReference>
<evidence type="ECO:0000313" key="3">
    <source>
        <dbReference type="Proteomes" id="UP001360953"/>
    </source>
</evidence>
<comment type="caution">
    <text evidence="2">The sequence shown here is derived from an EMBL/GenBank/DDBJ whole genome shotgun (WGS) entry which is preliminary data.</text>
</comment>
<sequence>MARPRRRCSQDPCGPYYRRTLVSSVRSRRRETATGQHAGCHVSRSRASPPAFTPGAREIEAGFDAHSLTSFQHPACTRPRRPVRTAPSHSNPPLKKTHVFRSSSGSSENPSKKPLPGLLQRLLDLLDGKAPAAQDRTSELLALTNPSRPENLTVFPAGIGGQRPYDFEDSQDTADAPKYNPLYPNLPAGHSDDSIPMLGDNLRDLATPDRHPRYSSFFHPRCGRLFLNLDEIGQRDGHGNRIYLYEYIPADRHDDAYWTAGPEVNSAGSPVPAPYGTRSLSPKCDRSPNSPAIDDRHDTPVYDLPWIRSRRTSLDIKTSGKAVKEAQEVKDPLEKIGPMYFHDPTNVYSVFLRSVRQHARPVRTRRRTASEPEPGRVPFPDFDPILVPQTSNVPEFVYPMTGLPTLGWQGIPRRLGSLADIPERG</sequence>